<name>A0A1S2LHS9_9BACI</name>
<dbReference type="InterPro" id="IPR043129">
    <property type="entry name" value="ATPase_NBD"/>
</dbReference>
<comment type="caution">
    <text evidence="2">The sequence shown here is derived from an EMBL/GenBank/DDBJ whole genome shotgun (WGS) entry which is preliminary data.</text>
</comment>
<accession>A0A1S2LHS9</accession>
<dbReference type="SUPFAM" id="SSF53067">
    <property type="entry name" value="Actin-like ATPase domain"/>
    <property type="match status" value="1"/>
</dbReference>
<organism evidence="2 3">
    <name type="scientific">Anaerobacillus alkalilacustris</name>
    <dbReference type="NCBI Taxonomy" id="393763"/>
    <lineage>
        <taxon>Bacteria</taxon>
        <taxon>Bacillati</taxon>
        <taxon>Bacillota</taxon>
        <taxon>Bacilli</taxon>
        <taxon>Bacillales</taxon>
        <taxon>Bacillaceae</taxon>
        <taxon>Anaerobacillus</taxon>
    </lineage>
</organism>
<keyword evidence="3" id="KW-1185">Reference proteome</keyword>
<dbReference type="OrthoDB" id="9795247at2"/>
<evidence type="ECO:0008006" key="4">
    <source>
        <dbReference type="Google" id="ProtNLM"/>
    </source>
</evidence>
<sequence length="299" mass="32571">MKKYISLDVGGTKVKHGLLTEEGTILSKGSYYTNCSELDTFVSDMIQTIIKYATTNEISGVAVSLPGYINPSTGYSEKAGSIIALDGQNLKKLLEDKIPYHVEIENDGNCAALAEKWNGHAQDCSDFIVVTIGTGIGGGIFVNGQILHGHSFRGGEFGFMITRGGMKNDIMHFNASTSSLVQAYKQLKKIDKDEKVAGEVVFSKAIEEGDVQELINKWLESISFGIYNLAATLNPQKILIGGGVSARESLVGDISDQLGQLEFWNEVKVPIEACKHRRNDAGMIGALYHFIQEKVNVND</sequence>
<dbReference type="AlphaFoldDB" id="A0A1S2LHS9"/>
<dbReference type="InterPro" id="IPR000600">
    <property type="entry name" value="ROK"/>
</dbReference>
<dbReference type="Pfam" id="PF00480">
    <property type="entry name" value="ROK"/>
    <property type="match status" value="1"/>
</dbReference>
<dbReference type="Proteomes" id="UP000179524">
    <property type="component" value="Unassembled WGS sequence"/>
</dbReference>
<dbReference type="PANTHER" id="PTHR18964:SF165">
    <property type="entry name" value="BETA-GLUCOSIDE KINASE"/>
    <property type="match status" value="1"/>
</dbReference>
<dbReference type="PANTHER" id="PTHR18964">
    <property type="entry name" value="ROK (REPRESSOR, ORF, KINASE) FAMILY"/>
    <property type="match status" value="1"/>
</dbReference>
<evidence type="ECO:0000313" key="2">
    <source>
        <dbReference type="EMBL" id="OIJ12072.1"/>
    </source>
</evidence>
<dbReference type="EMBL" id="MLQR01000033">
    <property type="protein sequence ID" value="OIJ12072.1"/>
    <property type="molecule type" value="Genomic_DNA"/>
</dbReference>
<dbReference type="Gene3D" id="3.30.420.40">
    <property type="match status" value="2"/>
</dbReference>
<reference evidence="2 3" key="1">
    <citation type="submission" date="2016-10" db="EMBL/GenBank/DDBJ databases">
        <title>Draft genome sequences of four alkaliphilic bacteria belonging to the Anaerobacillus genus.</title>
        <authorList>
            <person name="Bassil N.M."/>
            <person name="Lloyd J.R."/>
        </authorList>
    </citation>
    <scope>NUCLEOTIDE SEQUENCE [LARGE SCALE GENOMIC DNA]</scope>
    <source>
        <strain evidence="2 3">DSM 18345</strain>
    </source>
</reference>
<protein>
    <recommendedName>
        <fullName evidence="4">Transcriptional regulator</fullName>
    </recommendedName>
</protein>
<evidence type="ECO:0000313" key="3">
    <source>
        <dbReference type="Proteomes" id="UP000179524"/>
    </source>
</evidence>
<proteinExistence type="inferred from homology"/>
<evidence type="ECO:0000256" key="1">
    <source>
        <dbReference type="ARBA" id="ARBA00006479"/>
    </source>
</evidence>
<gene>
    <name evidence="2" type="ORF">BKP37_14415</name>
</gene>
<comment type="similarity">
    <text evidence="1">Belongs to the ROK (NagC/XylR) family.</text>
</comment>
<dbReference type="RefSeq" id="WP_071310316.1">
    <property type="nucleotide sequence ID" value="NZ_MLQR01000033.1"/>
</dbReference>